<evidence type="ECO:0000313" key="4">
    <source>
        <dbReference type="EMBL" id="SUJ24481.1"/>
    </source>
</evidence>
<feature type="compositionally biased region" description="Polar residues" evidence="1">
    <location>
        <begin position="2378"/>
        <end position="2392"/>
    </location>
</feature>
<feature type="domain" description="DUF7507" evidence="3">
    <location>
        <begin position="2735"/>
        <end position="2828"/>
    </location>
</feature>
<dbReference type="NCBIfam" id="TIGR04131">
    <property type="entry name" value="Bac_Flav_CTERM"/>
    <property type="match status" value="1"/>
</dbReference>
<dbReference type="InterPro" id="IPR051172">
    <property type="entry name" value="Chlamydia_OmcB"/>
</dbReference>
<feature type="region of interest" description="Disordered" evidence="1">
    <location>
        <begin position="2081"/>
        <end position="2101"/>
    </location>
</feature>
<feature type="domain" description="DUF7507" evidence="3">
    <location>
        <begin position="2625"/>
        <end position="2720"/>
    </location>
</feature>
<feature type="compositionally biased region" description="Polar residues" evidence="1">
    <location>
        <begin position="2087"/>
        <end position="2101"/>
    </location>
</feature>
<dbReference type="InterPro" id="IPR001434">
    <property type="entry name" value="OmcB-like_DUF11"/>
</dbReference>
<feature type="region of interest" description="Disordered" evidence="1">
    <location>
        <begin position="2178"/>
        <end position="2198"/>
    </location>
</feature>
<feature type="domain" description="DUF11" evidence="2">
    <location>
        <begin position="1260"/>
        <end position="1356"/>
    </location>
</feature>
<feature type="compositionally biased region" description="Polar residues" evidence="1">
    <location>
        <begin position="406"/>
        <end position="416"/>
    </location>
</feature>
<feature type="domain" description="DUF11" evidence="2">
    <location>
        <begin position="1014"/>
        <end position="1110"/>
    </location>
</feature>
<feature type="compositionally biased region" description="Polar residues" evidence="1">
    <location>
        <begin position="1771"/>
        <end position="1782"/>
    </location>
</feature>
<feature type="region of interest" description="Disordered" evidence="1">
    <location>
        <begin position="1754"/>
        <end position="1783"/>
    </location>
</feature>
<feature type="region of interest" description="Disordered" evidence="1">
    <location>
        <begin position="2275"/>
        <end position="2295"/>
    </location>
</feature>
<evidence type="ECO:0000256" key="1">
    <source>
        <dbReference type="SAM" id="MobiDB-lite"/>
    </source>
</evidence>
<dbReference type="PANTHER" id="PTHR34819">
    <property type="entry name" value="LARGE CYSTEINE-RICH PERIPLASMIC PROTEIN OMCB"/>
    <property type="match status" value="1"/>
</dbReference>
<organism evidence="4 5">
    <name type="scientific">Sphingobacterium spiritivorum</name>
    <name type="common">Flavobacterium spiritivorum</name>
    <dbReference type="NCBI Taxonomy" id="258"/>
    <lineage>
        <taxon>Bacteria</taxon>
        <taxon>Pseudomonadati</taxon>
        <taxon>Bacteroidota</taxon>
        <taxon>Sphingobacteriia</taxon>
        <taxon>Sphingobacteriales</taxon>
        <taxon>Sphingobacteriaceae</taxon>
        <taxon>Sphingobacterium</taxon>
    </lineage>
</organism>
<feature type="domain" description="DUF11" evidence="2">
    <location>
        <begin position="476"/>
        <end position="596"/>
    </location>
</feature>
<feature type="region of interest" description="Disordered" evidence="1">
    <location>
        <begin position="2469"/>
        <end position="2489"/>
    </location>
</feature>
<feature type="compositionally biased region" description="Polar residues" evidence="1">
    <location>
        <begin position="2281"/>
        <end position="2295"/>
    </location>
</feature>
<feature type="compositionally biased region" description="Polar residues" evidence="1">
    <location>
        <begin position="2475"/>
        <end position="2489"/>
    </location>
</feature>
<evidence type="ECO:0000313" key="5">
    <source>
        <dbReference type="Proteomes" id="UP000254893"/>
    </source>
</evidence>
<feature type="region of interest" description="Disordered" evidence="1">
    <location>
        <begin position="1717"/>
        <end position="1741"/>
    </location>
</feature>
<sequence>MPMLKMEKTIHAASSAQGRGNGRIRLTSPSGTVLLSINNTTGQIANRVNELAGPSETGIANGNKYSTFNAKATEEGIWKIEFIPTGDANSSSTPSVSNDAADKSTFTQGTSSELIAAWDVSVRSTDGTKWQDGRVYVNVLNMHIASNSSASNGFHGEVKVLTKDGYTYNVNNNGNNGVGFTFFVNNNGFVSNTTTVQAPIYKSLNSTTFPTTDAAGKSVTVHDPRAKDALGNITHKIFYKTPDPDLPKEALGTEVPDGKTWLKNERKPPVAQDVKVKGVDGTEGQISGKGGMISFGTNQGGTYRIAIESSSSPAAFVTRVITGTATVGLNQVFWDGKDGSPSANPLPPGQVPAKVTVQLQGAEVHFPFLDMEINPDGILIQLLSESGTVESNIIYWDDTDVTVGTGNNSGSASNPKDASHYTIPAGTSSSTNGHKWGNNVTTVANGFGNEKSIDTWTFIVGPAVTVNSTVNVKIADLKIESVTTSNGAVKVGDEIVYTVVVKNDGPSDVQGAPFSFNAPTGYEVISATPKTVCTGGAEASPSITSNKFNSVLDMPNGCSITYEIKVKPTSTAPFGPITVDATIMRPNDVTDPDATNPDINTPPTDPYFECGNGVAGAGCNNIKNNTTVTLIDLLTATKSIVGNPATLKPGQAITYQIKIKNSNTVAKTPVQVSDVIPAGLSQILAITNGGTYNSTNRTIIWSNLTVAGNSELTLSFNAVVDANLAAGTTAIKNTAIVTDPIDPTVPVTPEVEVPTEGKITSVKSIVGNPTKVKSGDELEYRIVLTNSYGTAKSGVTVSDALAAELNTPTAISNSGVLSGNTINWTNLTVPANGTLTLSFKATVKANLAAGTVSIKNTAIVTDPIDPTVPVTPEVEVPTEGKITSVKSIVGNPTKVKSGDELEYRIVLTNSYGTAKSGVTVSDALAAELNTPTAISSSGVLSGNTINWTNLTVPANGTLTLSFKATVKANLAAGTVSIKNTAIVTDPIDPTVPVTPEVEVPTEGKITSVKSIVGNPTKVKSGDELEYRIVLTNSYGTAKSGVTVSDALTAELNTPTAISSSGVLSGNTINWTNLTVPANGTLTLSFKATVKANLATGTTAIKNTAIVTDPIDPTVPVTPEVEVPTEGRITSVKSIVGNPTKVKSGDELEYRIVLTNSYGTAKSGVTVSDALAAELNTPTAISNSGVLSGNTINWTNLTVPANGTLTLSFKATVKANLAAGTVSIKNTAIVTDPIDPTVPVTPEVEVPTEGKITSVKSIVGNPTSVKSGDELEYRIVLTNSYGTAKSGVTVSDALTAELNTPTAISNSGVLSGNTINWTNLTVPANSTLTLSFKATVKANLATGTTAIKNTAIVTDPIDPTVPVTPEVEVKVPSVALVKESVLNDENGDQIVQKGETVTYTFKVFNNGGTVVNNIVINDSKLNIVNLPVVPSLLNPGETGTVTATYTLTQADVDAGSITNTALAKGTDPTDRDVTDISGTAVDNNIPTVTVLPKQPSLVLHKTGTYVDKDNNGSTNVGDVIKYRFEVINNGNVTVKGITISDPKVTVTGGPVDLAPGSSDETTFYAEYIIKQEDIDRGGVYNLATAAGKDPDGDNVSVTSKDPNPINTDPGVDPGCLTCTITPLDRKGEITVMKTANLSQQFRYAGEKIEYDIVVTNTGNVTLKNVNVTDANADIKNIGTIAELKVGQSETFKAYHTITAADMLQGYVSNIAVAVGNDPKNNPVTGESKSGNPTQPKDPVDPNCKTCTVTPLPWKEIKANNDTPPAINGKDGGSTTSVLDNDQLNGKPVVPAEVKLTPGTSPNKGITMNPDGTITVSPETPAGSYEYPYTICEVLNPANCSDAKVTVIVEAAPIKANNDTPPAINGKDGGSTTSVLDNDQLNGKPVVPAEVKLTAGTSPNKGITMNPDGTITVSPETPAGSYEYPYTICEVLNPTNCSDAKATVVVEAAPIKANNDTPPAINGKDGGSTTSVLDNDQLNGKPVVPAEVKLTAGTSPNKGITMNPDGTITVSPETPAGSYEYPYTICEVLNPTNCSDAKATVVVEAAPIKANNDTPPAINGKDGGSTTSVLDNDQLNGKPVVPAEVKLTPGTSPNKGITMNPDGTITVSPETPAGSYEYPYTICEVLNPANCSDAKATVVVEAAPIKANNDTPPAINGKDGGSTTSVLDNDQLNGKPVVPAEVKLTPGTSPNKGITMNPDGTITVSPETPAGNYEYPYTICEVLNPANCSDAKATVVVEAAPIKANNDTPPAINGKDGGSTTSVLDNDQLNGKPVVPAEVKLTPGTSPNKGITMNPDGTITVSPETPAGNYEYPYTICEVLNPANCSDAKATVVVEAAPIKANNDTPPAINGKDGGSTTSVLDNDQLNGKPVVPAEVKLTPGTSPNKGITMNPDGTITVSPETPAGSYEYPYTICEVLNPANCSDAKVTVIVEAAPIKANNDTPPAINGKDGGSTTSVLDNDQLNGKPVVPAEVKLTPGTSPNKGITMNPDGTITVSPETPAGSYEYPYTICEVLNPANCSDAKATVVVEAAPIKANTDTPVPVNGKNGKTIPSVLDNDQLNGKPVVPAEVKLTPGTSPNKGITMNPDGTITVSPETPAGNYEYPYTICEVLNPTNCSNTVVRITVVEPKLEILKVADRSRVKAAGEEITYTITVKNTGGVEFNNLVLTDVMFPAWMEKIPVLAVGASRSFSLTHKITQNEIENSVLINTAKVNAQDPDGKPYQPEVKIETPVDNLAGLTVVKTGDRKEVKERGDKIVYTITVENTGNKILYDIEVTDPLTKLSKTITQLTPGQKEVFTTEYVVIQSDFDLAEIENTAFVKAKDGKGNVVDASGQYSVTVSPLPLHIPNVFTPNGDGQNDKFEIEGIERFDRVEMTIINRWGNEVYRNSRYDNNWVGEGLNEGTYYYIIETHKGSTKQLHKGWVLIKRN</sequence>
<dbReference type="EMBL" id="UGYW01000002">
    <property type="protein sequence ID" value="SUJ24481.1"/>
    <property type="molecule type" value="Genomic_DNA"/>
</dbReference>
<dbReference type="InterPro" id="IPR047589">
    <property type="entry name" value="DUF11_rpt"/>
</dbReference>
<feature type="domain" description="DUF11" evidence="2">
    <location>
        <begin position="891"/>
        <end position="985"/>
    </location>
</feature>
<feature type="domain" description="DUF11" evidence="2">
    <location>
        <begin position="643"/>
        <end position="741"/>
    </location>
</feature>
<dbReference type="Pfam" id="PF24346">
    <property type="entry name" value="DUF7507"/>
    <property type="match status" value="5"/>
</dbReference>
<dbReference type="InterPro" id="IPR026341">
    <property type="entry name" value="T9SS_type_B"/>
</dbReference>
<feature type="domain" description="DUF7507" evidence="3">
    <location>
        <begin position="1627"/>
        <end position="1723"/>
    </location>
</feature>
<feature type="domain" description="DUF11" evidence="2">
    <location>
        <begin position="768"/>
        <end position="862"/>
    </location>
</feature>
<evidence type="ECO:0000259" key="2">
    <source>
        <dbReference type="Pfam" id="PF01345"/>
    </source>
</evidence>
<dbReference type="Proteomes" id="UP000254893">
    <property type="component" value="Unassembled WGS sequence"/>
</dbReference>
<dbReference type="InterPro" id="IPR055354">
    <property type="entry name" value="DUF7507"/>
</dbReference>
<feature type="region of interest" description="Disordered" evidence="1">
    <location>
        <begin position="406"/>
        <end position="434"/>
    </location>
</feature>
<proteinExistence type="predicted"/>
<feature type="domain" description="DUF7507" evidence="3">
    <location>
        <begin position="1371"/>
        <end position="1474"/>
    </location>
</feature>
<feature type="compositionally biased region" description="Polar residues" evidence="1">
    <location>
        <begin position="2184"/>
        <end position="2198"/>
    </location>
</feature>
<feature type="compositionally biased region" description="Polar residues" evidence="1">
    <location>
        <begin position="1717"/>
        <end position="1733"/>
    </location>
</feature>
<evidence type="ECO:0000259" key="3">
    <source>
        <dbReference type="Pfam" id="PF24346"/>
    </source>
</evidence>
<dbReference type="Pfam" id="PF13585">
    <property type="entry name" value="CHU_C"/>
    <property type="match status" value="1"/>
</dbReference>
<dbReference type="Pfam" id="PF01345">
    <property type="entry name" value="DUF11"/>
    <property type="match status" value="7"/>
</dbReference>
<dbReference type="PANTHER" id="PTHR34819:SF3">
    <property type="entry name" value="CELL SURFACE PROTEIN"/>
    <property type="match status" value="1"/>
</dbReference>
<protein>
    <submittedName>
        <fullName evidence="4">Conserved repeat domain</fullName>
    </submittedName>
</protein>
<dbReference type="InterPro" id="IPR013783">
    <property type="entry name" value="Ig-like_fold"/>
</dbReference>
<dbReference type="Gene3D" id="2.60.40.10">
    <property type="entry name" value="Immunoglobulins"/>
    <property type="match status" value="1"/>
</dbReference>
<feature type="domain" description="DUF7507" evidence="3">
    <location>
        <begin position="1493"/>
        <end position="1595"/>
    </location>
</feature>
<name>A0A380CMM6_SPHSI</name>
<dbReference type="Gene3D" id="2.60.40.740">
    <property type="match status" value="1"/>
</dbReference>
<dbReference type="NCBIfam" id="TIGR01451">
    <property type="entry name" value="B_ant_repeat"/>
    <property type="match status" value="11"/>
</dbReference>
<reference evidence="4 5" key="1">
    <citation type="submission" date="2018-06" db="EMBL/GenBank/DDBJ databases">
        <authorList>
            <consortium name="Pathogen Informatics"/>
            <person name="Doyle S."/>
        </authorList>
    </citation>
    <scope>NUCLEOTIDE SEQUENCE [LARGE SCALE GENOMIC DNA]</scope>
    <source>
        <strain evidence="4 5">NCTC11388</strain>
    </source>
</reference>
<feature type="domain" description="DUF11" evidence="2">
    <location>
        <begin position="1137"/>
        <end position="1231"/>
    </location>
</feature>
<feature type="compositionally biased region" description="Polar residues" evidence="1">
    <location>
        <begin position="425"/>
        <end position="434"/>
    </location>
</feature>
<feature type="region of interest" description="Disordered" evidence="1">
    <location>
        <begin position="2372"/>
        <end position="2392"/>
    </location>
</feature>
<gene>
    <name evidence="4" type="ORF">NCTC11388_03564</name>
</gene>
<accession>A0A380CMM6</accession>